<name>A0A8T1DR59_9STRA</name>
<feature type="compositionally biased region" description="Polar residues" evidence="1">
    <location>
        <begin position="14"/>
        <end position="23"/>
    </location>
</feature>
<proteinExistence type="predicted"/>
<dbReference type="AlphaFoldDB" id="A0A8T1DR59"/>
<dbReference type="EMBL" id="RCMK01000232">
    <property type="protein sequence ID" value="KAG2942259.1"/>
    <property type="molecule type" value="Genomic_DNA"/>
</dbReference>
<gene>
    <name evidence="2" type="ORF">PC117_g9854</name>
</gene>
<protein>
    <submittedName>
        <fullName evidence="2">Uncharacterized protein</fullName>
    </submittedName>
</protein>
<evidence type="ECO:0000313" key="2">
    <source>
        <dbReference type="EMBL" id="KAG2942259.1"/>
    </source>
</evidence>
<comment type="caution">
    <text evidence="2">The sequence shown here is derived from an EMBL/GenBank/DDBJ whole genome shotgun (WGS) entry which is preliminary data.</text>
</comment>
<feature type="region of interest" description="Disordered" evidence="1">
    <location>
        <begin position="1"/>
        <end position="51"/>
    </location>
</feature>
<reference evidence="2" key="1">
    <citation type="submission" date="2018-10" db="EMBL/GenBank/DDBJ databases">
        <title>Effector identification in a new, highly contiguous assembly of the strawberry crown rot pathogen Phytophthora cactorum.</title>
        <authorList>
            <person name="Armitage A.D."/>
            <person name="Nellist C.F."/>
            <person name="Bates H."/>
            <person name="Vickerstaff R.J."/>
            <person name="Harrison R.J."/>
        </authorList>
    </citation>
    <scope>NUCLEOTIDE SEQUENCE</scope>
    <source>
        <strain evidence="2">4040</strain>
    </source>
</reference>
<evidence type="ECO:0000256" key="1">
    <source>
        <dbReference type="SAM" id="MobiDB-lite"/>
    </source>
</evidence>
<dbReference type="Proteomes" id="UP000736787">
    <property type="component" value="Unassembled WGS sequence"/>
</dbReference>
<accession>A0A8T1DR59</accession>
<sequence>MERINKERRPRYRSWSTQPTKAASTCPVVEPSGEAESPALPTSGRARSNRS</sequence>
<evidence type="ECO:0000313" key="3">
    <source>
        <dbReference type="Proteomes" id="UP000736787"/>
    </source>
</evidence>
<organism evidence="2 3">
    <name type="scientific">Phytophthora cactorum</name>
    <dbReference type="NCBI Taxonomy" id="29920"/>
    <lineage>
        <taxon>Eukaryota</taxon>
        <taxon>Sar</taxon>
        <taxon>Stramenopiles</taxon>
        <taxon>Oomycota</taxon>
        <taxon>Peronosporomycetes</taxon>
        <taxon>Peronosporales</taxon>
        <taxon>Peronosporaceae</taxon>
        <taxon>Phytophthora</taxon>
    </lineage>
</organism>